<dbReference type="Proteomes" id="UP000678679">
    <property type="component" value="Chromosome 2"/>
</dbReference>
<dbReference type="InterPro" id="IPR005123">
    <property type="entry name" value="Oxoglu/Fe-dep_dioxygenase_dom"/>
</dbReference>
<keyword evidence="3" id="KW-0227">DNA damage</keyword>
<gene>
    <name evidence="10" type="ORF">KMW28_27915</name>
</gene>
<dbReference type="PANTHER" id="PTHR31212:SF4">
    <property type="entry name" value="ALPHA-KETOGLUTARATE-DEPENDENT DIOXYGENASE ALKB HOMOLOG 3"/>
    <property type="match status" value="1"/>
</dbReference>
<name>A0AAX1NB70_9BACT</name>
<dbReference type="Pfam" id="PF13532">
    <property type="entry name" value="2OG-FeII_Oxy_2"/>
    <property type="match status" value="1"/>
</dbReference>
<dbReference type="InterPro" id="IPR037151">
    <property type="entry name" value="AlkB-like_sf"/>
</dbReference>
<sequence length="197" mass="23041">MTYTPSDIQLPYDGIIEYYPHLFSKTVSDEYFEILANEIHWEHDKIMMFGKEIITKRKVGWYGLKPYEYTYSKNTKVALPYTEVLNDLSKVVQGISDTTFNSCLLNYYHNGEEGMSYHTDNEKELKPRGTIASLSFGATRKFSFKHKVSKERIDLQLENGTLLLMKGEIQEHWMHALPKTKKVNTPRINLTFRTIID</sequence>
<reference evidence="10 11" key="1">
    <citation type="submission" date="2021-05" db="EMBL/GenBank/DDBJ databases">
        <title>Comparative genomic studies on the polysaccharide-degrading batcterial strains of the Flammeovirga genus.</title>
        <authorList>
            <person name="Zewei F."/>
            <person name="Zheng Z."/>
            <person name="Yu L."/>
            <person name="Ruyue G."/>
            <person name="Yanhong M."/>
            <person name="Yuanyuan C."/>
            <person name="Jingyan G."/>
            <person name="Wenjun H."/>
        </authorList>
    </citation>
    <scope>NUCLEOTIDE SEQUENCE [LARGE SCALE GENOMIC DNA]</scope>
    <source>
        <strain evidence="10 11">NBRC:100898</strain>
    </source>
</reference>
<dbReference type="PANTHER" id="PTHR31212">
    <property type="entry name" value="ALPHA-KETOGLUTARATE-DEPENDENT DIOXYGENASE ALKB HOMOLOG 3"/>
    <property type="match status" value="1"/>
</dbReference>
<evidence type="ECO:0000259" key="9">
    <source>
        <dbReference type="PROSITE" id="PS51471"/>
    </source>
</evidence>
<evidence type="ECO:0000256" key="8">
    <source>
        <dbReference type="ARBA" id="ARBA00023204"/>
    </source>
</evidence>
<dbReference type="GO" id="GO:0006307">
    <property type="term" value="P:DNA alkylation repair"/>
    <property type="evidence" value="ECO:0007669"/>
    <property type="project" value="InterPro"/>
</dbReference>
<evidence type="ECO:0000256" key="6">
    <source>
        <dbReference type="ARBA" id="ARBA00023002"/>
    </source>
</evidence>
<dbReference type="SUPFAM" id="SSF51197">
    <property type="entry name" value="Clavaminate synthase-like"/>
    <property type="match status" value="1"/>
</dbReference>
<evidence type="ECO:0000256" key="3">
    <source>
        <dbReference type="ARBA" id="ARBA00022763"/>
    </source>
</evidence>
<evidence type="ECO:0000256" key="2">
    <source>
        <dbReference type="ARBA" id="ARBA00022723"/>
    </source>
</evidence>
<dbReference type="InterPro" id="IPR032854">
    <property type="entry name" value="ALKBH3"/>
</dbReference>
<keyword evidence="7" id="KW-0408">Iron</keyword>
<proteinExistence type="predicted"/>
<accession>A0AAX1NB70</accession>
<dbReference type="Gene3D" id="2.60.120.590">
    <property type="entry name" value="Alpha-ketoglutarate-dependent dioxygenase AlkB-like"/>
    <property type="match status" value="1"/>
</dbReference>
<keyword evidence="6" id="KW-0560">Oxidoreductase</keyword>
<keyword evidence="5 10" id="KW-0223">Dioxygenase</keyword>
<evidence type="ECO:0000313" key="10">
    <source>
        <dbReference type="EMBL" id="QWG04729.1"/>
    </source>
</evidence>
<dbReference type="AlphaFoldDB" id="A0AAX1NB70"/>
<evidence type="ECO:0000256" key="5">
    <source>
        <dbReference type="ARBA" id="ARBA00022964"/>
    </source>
</evidence>
<evidence type="ECO:0000313" key="11">
    <source>
        <dbReference type="Proteomes" id="UP000678679"/>
    </source>
</evidence>
<dbReference type="GO" id="GO:0032451">
    <property type="term" value="F:demethylase activity"/>
    <property type="evidence" value="ECO:0007669"/>
    <property type="project" value="UniProtKB-ARBA"/>
</dbReference>
<dbReference type="GO" id="GO:0046872">
    <property type="term" value="F:metal ion binding"/>
    <property type="evidence" value="ECO:0007669"/>
    <property type="project" value="UniProtKB-KW"/>
</dbReference>
<dbReference type="RefSeq" id="WP_169666645.1">
    <property type="nucleotide sequence ID" value="NZ_CP076133.1"/>
</dbReference>
<comment type="cofactor">
    <cofactor evidence="1">
        <name>Fe(2+)</name>
        <dbReference type="ChEBI" id="CHEBI:29033"/>
    </cofactor>
</comment>
<dbReference type="KEGG" id="fya:KMW28_27915"/>
<dbReference type="PROSITE" id="PS51471">
    <property type="entry name" value="FE2OG_OXY"/>
    <property type="match status" value="1"/>
</dbReference>
<evidence type="ECO:0000256" key="4">
    <source>
        <dbReference type="ARBA" id="ARBA00022842"/>
    </source>
</evidence>
<protein>
    <submittedName>
        <fullName evidence="10">Alpha-ketoglutarate-dependent dioxygenase AlkB</fullName>
    </submittedName>
</protein>
<dbReference type="GO" id="GO:0140097">
    <property type="term" value="F:catalytic activity, acting on DNA"/>
    <property type="evidence" value="ECO:0007669"/>
    <property type="project" value="UniProtKB-ARBA"/>
</dbReference>
<evidence type="ECO:0000256" key="1">
    <source>
        <dbReference type="ARBA" id="ARBA00001954"/>
    </source>
</evidence>
<keyword evidence="2" id="KW-0479">Metal-binding</keyword>
<dbReference type="GO" id="GO:0016705">
    <property type="term" value="F:oxidoreductase activity, acting on paired donors, with incorporation or reduction of molecular oxygen"/>
    <property type="evidence" value="ECO:0007669"/>
    <property type="project" value="UniProtKB-ARBA"/>
</dbReference>
<feature type="domain" description="Fe2OG dioxygenase" evidence="9">
    <location>
        <begin position="99"/>
        <end position="196"/>
    </location>
</feature>
<evidence type="ECO:0000256" key="7">
    <source>
        <dbReference type="ARBA" id="ARBA00023004"/>
    </source>
</evidence>
<dbReference type="EMBL" id="CP076133">
    <property type="protein sequence ID" value="QWG04729.1"/>
    <property type="molecule type" value="Genomic_DNA"/>
</dbReference>
<organism evidence="10 11">
    <name type="scientific">Flammeovirga yaeyamensis</name>
    <dbReference type="NCBI Taxonomy" id="367791"/>
    <lineage>
        <taxon>Bacteria</taxon>
        <taxon>Pseudomonadati</taxon>
        <taxon>Bacteroidota</taxon>
        <taxon>Cytophagia</taxon>
        <taxon>Cytophagales</taxon>
        <taxon>Flammeovirgaceae</taxon>
        <taxon>Flammeovirga</taxon>
    </lineage>
</organism>
<dbReference type="InterPro" id="IPR027450">
    <property type="entry name" value="AlkB-like"/>
</dbReference>
<keyword evidence="4" id="KW-0460">Magnesium</keyword>
<dbReference type="GO" id="GO:0016787">
    <property type="term" value="F:hydrolase activity"/>
    <property type="evidence" value="ECO:0007669"/>
    <property type="project" value="UniProtKB-ARBA"/>
</dbReference>
<keyword evidence="8" id="KW-0234">DNA repair</keyword>
<dbReference type="FunFam" id="2.60.120.590:FF:000004">
    <property type="entry name" value="DNA oxidative demethylase ALKBH2"/>
    <property type="match status" value="1"/>
</dbReference>
<dbReference type="GO" id="GO:0051213">
    <property type="term" value="F:dioxygenase activity"/>
    <property type="evidence" value="ECO:0007669"/>
    <property type="project" value="UniProtKB-KW"/>
</dbReference>
<keyword evidence="11" id="KW-1185">Reference proteome</keyword>